<accession>A0ABU6TFR4</accession>
<evidence type="ECO:0000313" key="2">
    <source>
        <dbReference type="Proteomes" id="UP001341840"/>
    </source>
</evidence>
<evidence type="ECO:0000313" key="1">
    <source>
        <dbReference type="EMBL" id="MED6147214.1"/>
    </source>
</evidence>
<gene>
    <name evidence="1" type="ORF">PIB30_042020</name>
</gene>
<comment type="caution">
    <text evidence="1">The sequence shown here is derived from an EMBL/GenBank/DDBJ whole genome shotgun (WGS) entry which is preliminary data.</text>
</comment>
<protein>
    <submittedName>
        <fullName evidence="1">Uncharacterized protein</fullName>
    </submittedName>
</protein>
<sequence>MFAIFFRRRVSNHNRRFPRTGTRISHPFVLVNVREPIPEFFLQLLITFFSLLQQSLLPRGHGFRPFHRLGGDLRLASLSLEEFSQGSFHLLDVLVPGDYSLFRGKLGDAFISTLVVELSVHHLSLEVQFSSILKSSPHRRRQC</sequence>
<proteinExistence type="predicted"/>
<reference evidence="1 2" key="1">
    <citation type="journal article" date="2023" name="Plants (Basel)">
        <title>Bridging the Gap: Combining Genomics and Transcriptomics Approaches to Understand Stylosanthes scabra, an Orphan Legume from the Brazilian Caatinga.</title>
        <authorList>
            <person name="Ferreira-Neto J.R.C."/>
            <person name="da Silva M.D."/>
            <person name="Binneck E."/>
            <person name="de Melo N.F."/>
            <person name="da Silva R.H."/>
            <person name="de Melo A.L.T.M."/>
            <person name="Pandolfi V."/>
            <person name="Bustamante F.O."/>
            <person name="Brasileiro-Vidal A.C."/>
            <person name="Benko-Iseppon A.M."/>
        </authorList>
    </citation>
    <scope>NUCLEOTIDE SEQUENCE [LARGE SCALE GENOMIC DNA]</scope>
    <source>
        <tissue evidence="1">Leaves</tissue>
    </source>
</reference>
<organism evidence="1 2">
    <name type="scientific">Stylosanthes scabra</name>
    <dbReference type="NCBI Taxonomy" id="79078"/>
    <lineage>
        <taxon>Eukaryota</taxon>
        <taxon>Viridiplantae</taxon>
        <taxon>Streptophyta</taxon>
        <taxon>Embryophyta</taxon>
        <taxon>Tracheophyta</taxon>
        <taxon>Spermatophyta</taxon>
        <taxon>Magnoliopsida</taxon>
        <taxon>eudicotyledons</taxon>
        <taxon>Gunneridae</taxon>
        <taxon>Pentapetalae</taxon>
        <taxon>rosids</taxon>
        <taxon>fabids</taxon>
        <taxon>Fabales</taxon>
        <taxon>Fabaceae</taxon>
        <taxon>Papilionoideae</taxon>
        <taxon>50 kb inversion clade</taxon>
        <taxon>dalbergioids sensu lato</taxon>
        <taxon>Dalbergieae</taxon>
        <taxon>Pterocarpus clade</taxon>
        <taxon>Stylosanthes</taxon>
    </lineage>
</organism>
<keyword evidence="2" id="KW-1185">Reference proteome</keyword>
<dbReference type="EMBL" id="JASCZI010090857">
    <property type="protein sequence ID" value="MED6147214.1"/>
    <property type="molecule type" value="Genomic_DNA"/>
</dbReference>
<dbReference type="Proteomes" id="UP001341840">
    <property type="component" value="Unassembled WGS sequence"/>
</dbReference>
<name>A0ABU6TFR4_9FABA</name>